<keyword evidence="3" id="KW-1185">Reference proteome</keyword>
<evidence type="ECO:0000313" key="2">
    <source>
        <dbReference type="EMBL" id="AOG60329.1"/>
    </source>
</evidence>
<proteinExistence type="predicted"/>
<dbReference type="PROSITE" id="PS51257">
    <property type="entry name" value="PROKAR_LIPOPROTEIN"/>
    <property type="match status" value="1"/>
</dbReference>
<reference evidence="2 3" key="1">
    <citation type="submission" date="2016-08" db="EMBL/GenBank/DDBJ databases">
        <title>Complete genome sequence of Spiroplasma helicoides TABS-2 (DSM 22551).</title>
        <authorList>
            <person name="Shen W.-Y."/>
            <person name="Lo W.-S."/>
            <person name="Lai Y.-C."/>
            <person name="Kuo C.-H."/>
        </authorList>
    </citation>
    <scope>NUCLEOTIDE SEQUENCE [LARGE SCALE GENOMIC DNA]</scope>
    <source>
        <strain evidence="2 3">TABS-2</strain>
    </source>
</reference>
<evidence type="ECO:0000313" key="3">
    <source>
        <dbReference type="Proteomes" id="UP000094378"/>
    </source>
</evidence>
<protein>
    <recommendedName>
        <fullName evidence="4">Lipoprotein</fullName>
    </recommendedName>
</protein>
<organism evidence="2 3">
    <name type="scientific">Spiroplasma helicoides</name>
    <dbReference type="NCBI Taxonomy" id="216938"/>
    <lineage>
        <taxon>Bacteria</taxon>
        <taxon>Bacillati</taxon>
        <taxon>Mycoplasmatota</taxon>
        <taxon>Mollicutes</taxon>
        <taxon>Entomoplasmatales</taxon>
        <taxon>Spiroplasmataceae</taxon>
        <taxon>Spiroplasma</taxon>
    </lineage>
</organism>
<dbReference type="STRING" id="216938.SHELI_v1c03760"/>
<sequence length="683" mass="77807">MKKLLSLLAAVGLTTSASTAVFACNKNDAAEKPEEKTEEQQTTNNTISVLVDALKKEVQKVIQDQLLKIKSNLYKLDQLVNGQTSLKEKILNLPELKKIVGNSENGKMKKIDTLTNQQKILLLSDIKTIINWLGIVEAVKDVYNKEVYKVINYSENFDENFELSLNFDTLMASYNEISDNTVATVKVDCNYVVYYKDANNQRSQFNFINNFTYGLTSNKQTEEAVNKVIKSIRYAGVLDDKTYGDTFAFNNEKFKISEDKVNKPYTDNSYKTQLEDYINKTGKNEIIKKINDVFEKNTNFTFVEYNNSDYFFEEYKNIAKFEANKEYTPSTQKNGFLWKDEAKLEGKNYSSKQLYEFLFKGGQPENLNDLDVTINNKVIKVNNMIHDIAKESFKLNISDLYTNEVSKIKADAKNFGDTIYQDYTIDKLKTNKNLQNSMRLGYLTLNNLAIQVGGYKQLLPSFEVLTSYNQSESSDIESYNLASSGSSLNENFFKQSSLFHTIYNSLETGILARNKVYGFKTTDLQYDSYWSGKYRVKADGKSLANFNGTPASETGIKENMWTKMPKISNGNTAEGSQSMVNNILSLKYDSLSSYANYIKNTGLQDNYSWTFDFSAMHLETNDGHGISLLARGGMIVDKLKDVYSGNLVFDFANIKYAIDNQIYPNNNKDDATKYSWNITIISK</sequence>
<gene>
    <name evidence="2" type="ORF">SHELI_v1c03760</name>
</gene>
<dbReference type="RefSeq" id="WP_069116183.1">
    <property type="nucleotide sequence ID" value="NZ_CP017015.1"/>
</dbReference>
<evidence type="ECO:0000256" key="1">
    <source>
        <dbReference type="SAM" id="SignalP"/>
    </source>
</evidence>
<dbReference type="Proteomes" id="UP000094378">
    <property type="component" value="Chromosome"/>
</dbReference>
<feature type="chain" id="PRO_5008554074" description="Lipoprotein" evidence="1">
    <location>
        <begin position="24"/>
        <end position="683"/>
    </location>
</feature>
<dbReference type="OrthoDB" id="387107at2"/>
<accession>A0A1B3SK75</accession>
<feature type="signal peptide" evidence="1">
    <location>
        <begin position="1"/>
        <end position="23"/>
    </location>
</feature>
<dbReference type="InterPro" id="IPR054816">
    <property type="entry name" value="Lipoprotein_mollicutes-type_CS"/>
</dbReference>
<name>A0A1B3SK75_9MOLU</name>
<keyword evidence="1" id="KW-0732">Signal</keyword>
<dbReference type="EMBL" id="CP017015">
    <property type="protein sequence ID" value="AOG60329.1"/>
    <property type="molecule type" value="Genomic_DNA"/>
</dbReference>
<evidence type="ECO:0008006" key="4">
    <source>
        <dbReference type="Google" id="ProtNLM"/>
    </source>
</evidence>
<dbReference type="NCBIfam" id="NF038029">
    <property type="entry name" value="LP_plasma"/>
    <property type="match status" value="1"/>
</dbReference>
<dbReference type="KEGG" id="shj:SHELI_v1c03760"/>
<dbReference type="AlphaFoldDB" id="A0A1B3SK75"/>